<keyword evidence="8" id="KW-0812">Transmembrane</keyword>
<keyword evidence="3" id="KW-0597">Phosphoprotein</keyword>
<dbReference type="SUPFAM" id="SSF47384">
    <property type="entry name" value="Homodimeric domain of signal transducing histidine kinase"/>
    <property type="match status" value="1"/>
</dbReference>
<feature type="transmembrane region" description="Helical" evidence="8">
    <location>
        <begin position="12"/>
        <end position="32"/>
    </location>
</feature>
<evidence type="ECO:0000256" key="2">
    <source>
        <dbReference type="ARBA" id="ARBA00012438"/>
    </source>
</evidence>
<gene>
    <name evidence="10" type="ORF">ABVT43_02505</name>
</gene>
<keyword evidence="8" id="KW-0472">Membrane</keyword>
<accession>A0ABV2BQ01</accession>
<evidence type="ECO:0000256" key="1">
    <source>
        <dbReference type="ARBA" id="ARBA00000085"/>
    </source>
</evidence>
<evidence type="ECO:0000313" key="10">
    <source>
        <dbReference type="EMBL" id="MET1253989.1"/>
    </source>
</evidence>
<dbReference type="PANTHER" id="PTHR45453">
    <property type="entry name" value="PHOSPHATE REGULON SENSOR PROTEIN PHOR"/>
    <property type="match status" value="1"/>
</dbReference>
<dbReference type="GO" id="GO:0005524">
    <property type="term" value="F:ATP binding"/>
    <property type="evidence" value="ECO:0007669"/>
    <property type="project" value="UniProtKB-KW"/>
</dbReference>
<name>A0ABV2BQ01_9GAMM</name>
<dbReference type="InterPro" id="IPR036097">
    <property type="entry name" value="HisK_dim/P_sf"/>
</dbReference>
<dbReference type="InterPro" id="IPR003594">
    <property type="entry name" value="HATPase_dom"/>
</dbReference>
<dbReference type="CDD" id="cd00075">
    <property type="entry name" value="HATPase"/>
    <property type="match status" value="1"/>
</dbReference>
<evidence type="ECO:0000256" key="8">
    <source>
        <dbReference type="SAM" id="Phobius"/>
    </source>
</evidence>
<dbReference type="PRINTS" id="PR00344">
    <property type="entry name" value="BCTRLSENSOR"/>
</dbReference>
<dbReference type="InterPro" id="IPR050351">
    <property type="entry name" value="BphY/WalK/GraS-like"/>
</dbReference>
<feature type="compositionally biased region" description="Polar residues" evidence="7">
    <location>
        <begin position="171"/>
        <end position="189"/>
    </location>
</feature>
<dbReference type="RefSeq" id="WP_353873540.1">
    <property type="nucleotide sequence ID" value="NZ_JBEVCJ010000002.1"/>
</dbReference>
<dbReference type="SMART" id="SM00387">
    <property type="entry name" value="HATPase_c"/>
    <property type="match status" value="1"/>
</dbReference>
<dbReference type="SUPFAM" id="SSF55874">
    <property type="entry name" value="ATPase domain of HSP90 chaperone/DNA topoisomerase II/histidine kinase"/>
    <property type="match status" value="1"/>
</dbReference>
<sequence length="776" mass="88227">MFRLNLTKARIVFIIFFTALVIPTIILGWQAYQQFRWKAFHQFQREAQLLTGKISQSLLGAIKKEEQRSDIDYGFLVLAGDPKAGFVQRSELSKFPVESQLPGVIGYFQVDENGRFSTPLLPDDLNNAYRYGISETEKLQRLQLANQLHQILSQNQLVNTNANVVSELNASEPNRHLSTQSTMGLSDSRQAAPMPSRAAESMESTLPQYEPAAGKQEAEQIEMSLEESATEADLVHFTPQAGIKYDKLLPSSSRSLDAKKAEQKVIHTPEGLSNFDQLQSELLQTQLAEDIGQPVKKESFSKKIQAKKEALKLQKAELAVRESAQSIEITGSRVEKNYQLQPRQKESRLQSSSLQQTDNQTSYQQHDIHQDSLEELQVNLFESKLEPYRFSLLSGRHFVLYRQVWRNNKRLVQGMLLSVDDFLAGTIRQHFTLSLLAEVSSLNIIYGKQLIQTYQGKEITNYSKRLTTKSLNSNEPLQGEVLYLSALNEPFNRLTMVFNVTRMPVGTGAGFIVAIILILLFVITLGTYWLYHLALKQIALIQQQQNFVSSVSHELKTPLTSIRMCGEILQQGWASDEKKKTYYEYIFNESERLSRLIDNVLTLSKTQKQSSLLETSPVEVRELIDLILSKTHSQIEANAFELSVDVDEKVKQYSVMVDKDRFLQVIINLIDNAIKYSAKSELKRIDMQCNLDADEQLVFSIRDYGPGIAKQHLNKVFQLFYRATDELTRESQGTGIGLALVKELTEKMSIKVKVKNREPGVCFSLIFNQVVKSNQN</sequence>
<dbReference type="Proteomes" id="UP001548189">
    <property type="component" value="Unassembled WGS sequence"/>
</dbReference>
<dbReference type="Gene3D" id="3.30.565.10">
    <property type="entry name" value="Histidine kinase-like ATPase, C-terminal domain"/>
    <property type="match status" value="1"/>
</dbReference>
<evidence type="ECO:0000256" key="3">
    <source>
        <dbReference type="ARBA" id="ARBA00022553"/>
    </source>
</evidence>
<comment type="caution">
    <text evidence="10">The sequence shown here is derived from an EMBL/GenBank/DDBJ whole genome shotgun (WGS) entry which is preliminary data.</text>
</comment>
<comment type="catalytic activity">
    <reaction evidence="1">
        <text>ATP + protein L-histidine = ADP + protein N-phospho-L-histidine.</text>
        <dbReference type="EC" id="2.7.13.3"/>
    </reaction>
</comment>
<organism evidence="10 11">
    <name type="scientific">Aliikangiella maris</name>
    <dbReference type="NCBI Taxonomy" id="3162458"/>
    <lineage>
        <taxon>Bacteria</taxon>
        <taxon>Pseudomonadati</taxon>
        <taxon>Pseudomonadota</taxon>
        <taxon>Gammaproteobacteria</taxon>
        <taxon>Oceanospirillales</taxon>
        <taxon>Pleioneaceae</taxon>
        <taxon>Aliikangiella</taxon>
    </lineage>
</organism>
<dbReference type="InterPro" id="IPR005467">
    <property type="entry name" value="His_kinase_dom"/>
</dbReference>
<dbReference type="CDD" id="cd00082">
    <property type="entry name" value="HisKA"/>
    <property type="match status" value="1"/>
</dbReference>
<dbReference type="Pfam" id="PF00512">
    <property type="entry name" value="HisKA"/>
    <property type="match status" value="1"/>
</dbReference>
<keyword evidence="8" id="KW-1133">Transmembrane helix</keyword>
<feature type="region of interest" description="Disordered" evidence="7">
    <location>
        <begin position="171"/>
        <end position="217"/>
    </location>
</feature>
<protein>
    <recommendedName>
        <fullName evidence="2">histidine kinase</fullName>
        <ecNumber evidence="2">2.7.13.3</ecNumber>
    </recommendedName>
</protein>
<keyword evidence="11" id="KW-1185">Reference proteome</keyword>
<dbReference type="EMBL" id="JBEVCJ010000002">
    <property type="protein sequence ID" value="MET1253989.1"/>
    <property type="molecule type" value="Genomic_DNA"/>
</dbReference>
<feature type="region of interest" description="Disordered" evidence="7">
    <location>
        <begin position="338"/>
        <end position="366"/>
    </location>
</feature>
<proteinExistence type="predicted"/>
<keyword evidence="10" id="KW-0547">Nucleotide-binding</keyword>
<feature type="domain" description="Histidine kinase" evidence="9">
    <location>
        <begin position="550"/>
        <end position="771"/>
    </location>
</feature>
<evidence type="ECO:0000256" key="7">
    <source>
        <dbReference type="SAM" id="MobiDB-lite"/>
    </source>
</evidence>
<keyword evidence="10" id="KW-0067">ATP-binding</keyword>
<dbReference type="PANTHER" id="PTHR45453:SF1">
    <property type="entry name" value="PHOSPHATE REGULON SENSOR PROTEIN PHOR"/>
    <property type="match status" value="1"/>
</dbReference>
<dbReference type="SMART" id="SM00388">
    <property type="entry name" value="HisKA"/>
    <property type="match status" value="1"/>
</dbReference>
<keyword evidence="5" id="KW-0418">Kinase</keyword>
<dbReference type="InterPro" id="IPR036890">
    <property type="entry name" value="HATPase_C_sf"/>
</dbReference>
<evidence type="ECO:0000256" key="5">
    <source>
        <dbReference type="ARBA" id="ARBA00022777"/>
    </source>
</evidence>
<dbReference type="Pfam" id="PF02518">
    <property type="entry name" value="HATPase_c"/>
    <property type="match status" value="1"/>
</dbReference>
<evidence type="ECO:0000256" key="4">
    <source>
        <dbReference type="ARBA" id="ARBA00022679"/>
    </source>
</evidence>
<feature type="transmembrane region" description="Helical" evidence="8">
    <location>
        <begin position="509"/>
        <end position="531"/>
    </location>
</feature>
<dbReference type="InterPro" id="IPR003661">
    <property type="entry name" value="HisK_dim/P_dom"/>
</dbReference>
<evidence type="ECO:0000313" key="11">
    <source>
        <dbReference type="Proteomes" id="UP001548189"/>
    </source>
</evidence>
<reference evidence="10 11" key="1">
    <citation type="submission" date="2024-06" db="EMBL/GenBank/DDBJ databases">
        <authorList>
            <person name="Li F."/>
        </authorList>
    </citation>
    <scope>NUCLEOTIDE SEQUENCE [LARGE SCALE GENOMIC DNA]</scope>
    <source>
        <strain evidence="10 11">GXAS 311</strain>
    </source>
</reference>
<evidence type="ECO:0000259" key="9">
    <source>
        <dbReference type="PROSITE" id="PS50109"/>
    </source>
</evidence>
<dbReference type="EC" id="2.7.13.3" evidence="2"/>
<keyword evidence="6" id="KW-0902">Two-component regulatory system</keyword>
<feature type="compositionally biased region" description="Polar residues" evidence="7">
    <location>
        <begin position="349"/>
        <end position="365"/>
    </location>
</feature>
<evidence type="ECO:0000256" key="6">
    <source>
        <dbReference type="ARBA" id="ARBA00023012"/>
    </source>
</evidence>
<dbReference type="InterPro" id="IPR004358">
    <property type="entry name" value="Sig_transdc_His_kin-like_C"/>
</dbReference>
<dbReference type="PROSITE" id="PS50109">
    <property type="entry name" value="HIS_KIN"/>
    <property type="match status" value="1"/>
</dbReference>
<dbReference type="Gene3D" id="1.10.287.130">
    <property type="match status" value="1"/>
</dbReference>
<keyword evidence="4" id="KW-0808">Transferase</keyword>